<dbReference type="AlphaFoldDB" id="A0A840MP87"/>
<dbReference type="Proteomes" id="UP000575898">
    <property type="component" value="Unassembled WGS sequence"/>
</dbReference>
<feature type="transmembrane region" description="Helical" evidence="6">
    <location>
        <begin position="71"/>
        <end position="91"/>
    </location>
</feature>
<feature type="transmembrane region" description="Helical" evidence="6">
    <location>
        <begin position="147"/>
        <end position="168"/>
    </location>
</feature>
<dbReference type="RefSeq" id="WP_184036608.1">
    <property type="nucleotide sequence ID" value="NZ_JACHHY010000006.1"/>
</dbReference>
<protein>
    <submittedName>
        <fullName evidence="7">High-affinity iron transporter</fullName>
    </submittedName>
</protein>
<sequence>MGNALFIIWRESAEAMLVVGILYAWLKRQPDGHKGMRYLWGGVAAGVGLALVLAALMLGMMQWLSADSMEYFQLGMVTVAALLIMQMVLWMRRHGRTLKRDLEQGLQQNLETANWWGMLTVVALAVGRESAETVVFLYGVGLEQQSLASTLQVIAIGLLLASVTFWLLQKGGRWLSWQAFFRVSELLLLLLAGGLLVNAAEKMMNFGWLPPLIDPVWDSSALLDDSTSAGNFIATLTGYRAHPALSVLLAYLTYWLAMWGLMRRTNR</sequence>
<feature type="transmembrane region" description="Helical" evidence="6">
    <location>
        <begin position="244"/>
        <end position="262"/>
    </location>
</feature>
<comment type="subcellular location">
    <subcellularLocation>
        <location evidence="1">Membrane</location>
        <topology evidence="1">Multi-pass membrane protein</topology>
    </subcellularLocation>
</comment>
<feature type="transmembrane region" description="Helical" evidence="6">
    <location>
        <begin position="180"/>
        <end position="200"/>
    </location>
</feature>
<keyword evidence="5 6" id="KW-0472">Membrane</keyword>
<dbReference type="GO" id="GO:0033573">
    <property type="term" value="C:high-affinity iron permease complex"/>
    <property type="evidence" value="ECO:0007669"/>
    <property type="project" value="InterPro"/>
</dbReference>
<evidence type="ECO:0000256" key="4">
    <source>
        <dbReference type="ARBA" id="ARBA00022989"/>
    </source>
</evidence>
<dbReference type="EMBL" id="JACHHY010000006">
    <property type="protein sequence ID" value="MBB5017993.1"/>
    <property type="molecule type" value="Genomic_DNA"/>
</dbReference>
<evidence type="ECO:0000256" key="6">
    <source>
        <dbReference type="SAM" id="Phobius"/>
    </source>
</evidence>
<organism evidence="7 8">
    <name type="scientific">Chitinivorax tropicus</name>
    <dbReference type="NCBI Taxonomy" id="714531"/>
    <lineage>
        <taxon>Bacteria</taxon>
        <taxon>Pseudomonadati</taxon>
        <taxon>Pseudomonadota</taxon>
        <taxon>Betaproteobacteria</taxon>
        <taxon>Chitinivorax</taxon>
    </lineage>
</organism>
<gene>
    <name evidence="7" type="ORF">HNQ59_001278</name>
</gene>
<dbReference type="GO" id="GO:0015093">
    <property type="term" value="F:ferrous iron transmembrane transporter activity"/>
    <property type="evidence" value="ECO:0007669"/>
    <property type="project" value="TreeGrafter"/>
</dbReference>
<dbReference type="InterPro" id="IPR004923">
    <property type="entry name" value="FTR1/Fip1/EfeU"/>
</dbReference>
<comment type="similarity">
    <text evidence="2">Belongs to the oxidase-dependent Fe transporter (OFeT) (TC 9.A.10.1) family.</text>
</comment>
<keyword evidence="3 6" id="KW-0812">Transmembrane</keyword>
<evidence type="ECO:0000256" key="3">
    <source>
        <dbReference type="ARBA" id="ARBA00022692"/>
    </source>
</evidence>
<proteinExistence type="inferred from homology"/>
<evidence type="ECO:0000256" key="1">
    <source>
        <dbReference type="ARBA" id="ARBA00004141"/>
    </source>
</evidence>
<evidence type="ECO:0000256" key="2">
    <source>
        <dbReference type="ARBA" id="ARBA00008333"/>
    </source>
</evidence>
<feature type="transmembrane region" description="Helical" evidence="6">
    <location>
        <begin position="38"/>
        <end position="59"/>
    </location>
</feature>
<reference evidence="7 8" key="1">
    <citation type="submission" date="2020-08" db="EMBL/GenBank/DDBJ databases">
        <title>Genomic Encyclopedia of Type Strains, Phase IV (KMG-IV): sequencing the most valuable type-strain genomes for metagenomic binning, comparative biology and taxonomic classification.</title>
        <authorList>
            <person name="Goeker M."/>
        </authorList>
    </citation>
    <scope>NUCLEOTIDE SEQUENCE [LARGE SCALE GENOMIC DNA]</scope>
    <source>
        <strain evidence="7 8">DSM 27165</strain>
    </source>
</reference>
<dbReference type="PANTHER" id="PTHR31632:SF2">
    <property type="entry name" value="PLASMA MEMBRANE IRON PERMEASE"/>
    <property type="match status" value="1"/>
</dbReference>
<evidence type="ECO:0000313" key="7">
    <source>
        <dbReference type="EMBL" id="MBB5017993.1"/>
    </source>
</evidence>
<feature type="transmembrane region" description="Helical" evidence="6">
    <location>
        <begin position="6"/>
        <end position="26"/>
    </location>
</feature>
<comment type="caution">
    <text evidence="7">The sequence shown here is derived from an EMBL/GenBank/DDBJ whole genome shotgun (WGS) entry which is preliminary data.</text>
</comment>
<evidence type="ECO:0000256" key="5">
    <source>
        <dbReference type="ARBA" id="ARBA00023136"/>
    </source>
</evidence>
<name>A0A840MP87_9PROT</name>
<keyword evidence="8" id="KW-1185">Reference proteome</keyword>
<keyword evidence="4 6" id="KW-1133">Transmembrane helix</keyword>
<dbReference type="PANTHER" id="PTHR31632">
    <property type="entry name" value="IRON TRANSPORTER FTH1"/>
    <property type="match status" value="1"/>
</dbReference>
<feature type="transmembrane region" description="Helical" evidence="6">
    <location>
        <begin position="112"/>
        <end position="127"/>
    </location>
</feature>
<dbReference type="Pfam" id="PF03239">
    <property type="entry name" value="FTR1"/>
    <property type="match status" value="1"/>
</dbReference>
<evidence type="ECO:0000313" key="8">
    <source>
        <dbReference type="Proteomes" id="UP000575898"/>
    </source>
</evidence>
<accession>A0A840MP87</accession>